<dbReference type="Pfam" id="PF10501">
    <property type="entry name" value="Ribosomal_L50"/>
    <property type="match status" value="1"/>
</dbReference>
<protein>
    <recommendedName>
        <fullName evidence="6">Large ribosomal subunit protein mL50</fullName>
    </recommendedName>
    <alternativeName>
        <fullName evidence="7">39S ribosomal protein L50, mitochondrial</fullName>
    </alternativeName>
</protein>
<dbReference type="Proteomes" id="UP000242146">
    <property type="component" value="Unassembled WGS sequence"/>
</dbReference>
<dbReference type="GO" id="GO:0005762">
    <property type="term" value="C:mitochondrial large ribosomal subunit"/>
    <property type="evidence" value="ECO:0007669"/>
    <property type="project" value="TreeGrafter"/>
</dbReference>
<reference evidence="8 9" key="1">
    <citation type="submission" date="2016-07" db="EMBL/GenBank/DDBJ databases">
        <title>Pervasive Adenine N6-methylation of Active Genes in Fungi.</title>
        <authorList>
            <consortium name="DOE Joint Genome Institute"/>
            <person name="Mondo S.J."/>
            <person name="Dannebaum R.O."/>
            <person name="Kuo R.C."/>
            <person name="Labutti K."/>
            <person name="Haridas S."/>
            <person name="Kuo A."/>
            <person name="Salamov A."/>
            <person name="Ahrendt S.R."/>
            <person name="Lipzen A."/>
            <person name="Sullivan W."/>
            <person name="Andreopoulos W.B."/>
            <person name="Clum A."/>
            <person name="Lindquist E."/>
            <person name="Daum C."/>
            <person name="Ramamoorthy G.K."/>
            <person name="Gryganskyi A."/>
            <person name="Culley D."/>
            <person name="Magnuson J.K."/>
            <person name="James T.Y."/>
            <person name="O'Malley M.A."/>
            <person name="Stajich J.E."/>
            <person name="Spatafora J.W."/>
            <person name="Visel A."/>
            <person name="Grigoriev I.V."/>
        </authorList>
    </citation>
    <scope>NUCLEOTIDE SEQUENCE [LARGE SCALE GENOMIC DNA]</scope>
    <source>
        <strain evidence="8 9">NRRL 3301</strain>
    </source>
</reference>
<evidence type="ECO:0000256" key="3">
    <source>
        <dbReference type="ARBA" id="ARBA00022980"/>
    </source>
</evidence>
<evidence type="ECO:0000256" key="6">
    <source>
        <dbReference type="ARBA" id="ARBA00035183"/>
    </source>
</evidence>
<comment type="similarity">
    <text evidence="2">Belongs to the mitochondrion-specific ribosomal protein mL50 family.</text>
</comment>
<name>A0A1X2G9Q2_9FUNG</name>
<keyword evidence="3" id="KW-0689">Ribosomal protein</keyword>
<keyword evidence="9" id="KW-1185">Reference proteome</keyword>
<dbReference type="OrthoDB" id="6220758at2759"/>
<evidence type="ECO:0000256" key="7">
    <source>
        <dbReference type="ARBA" id="ARBA00035398"/>
    </source>
</evidence>
<comment type="caution">
    <text evidence="8">The sequence shown here is derived from an EMBL/GenBank/DDBJ whole genome shotgun (WGS) entry which is preliminary data.</text>
</comment>
<dbReference type="PANTHER" id="PTHR31542">
    <property type="entry name" value="39A RIBOSOMAL PROTEIN L50, MITOCHONDRIAL"/>
    <property type="match status" value="1"/>
</dbReference>
<sequence length="186" mass="21034">MFARPLFRLTSQRYVQTSSAVLSEQGGMFSRLNPWAKGSQQQDQQQQQQPTEAVANATFDVDFQDKPSFESWRSQDASITDDEQIKSTIEAIVVNIIPDASASNFQQASLQNVDTKFKVVKETIQQIGKEVPNMTLNNIDTVQDLIDYFQTKPTVDDVSVQQFFTQQADSLPANLRFELPAKHRAE</sequence>
<dbReference type="PANTHER" id="PTHR31542:SF1">
    <property type="entry name" value="LARGE RIBOSOMAL SUBUNIT PROTEIN ML50"/>
    <property type="match status" value="1"/>
</dbReference>
<proteinExistence type="inferred from homology"/>
<evidence type="ECO:0000313" key="8">
    <source>
        <dbReference type="EMBL" id="ORX48739.1"/>
    </source>
</evidence>
<comment type="subcellular location">
    <subcellularLocation>
        <location evidence="1">Mitochondrion</location>
    </subcellularLocation>
</comment>
<dbReference type="InterPro" id="IPR018305">
    <property type="entry name" value="Ribosomal_m50"/>
</dbReference>
<evidence type="ECO:0000313" key="9">
    <source>
        <dbReference type="Proteomes" id="UP000242146"/>
    </source>
</evidence>
<evidence type="ECO:0000256" key="1">
    <source>
        <dbReference type="ARBA" id="ARBA00004173"/>
    </source>
</evidence>
<keyword evidence="5" id="KW-0687">Ribonucleoprotein</keyword>
<dbReference type="EMBL" id="MCGT01000028">
    <property type="protein sequence ID" value="ORX48739.1"/>
    <property type="molecule type" value="Genomic_DNA"/>
</dbReference>
<dbReference type="AlphaFoldDB" id="A0A1X2G9Q2"/>
<keyword evidence="4" id="KW-0496">Mitochondrion</keyword>
<gene>
    <name evidence="8" type="ORF">DM01DRAFT_1338391</name>
</gene>
<evidence type="ECO:0000256" key="5">
    <source>
        <dbReference type="ARBA" id="ARBA00023274"/>
    </source>
</evidence>
<evidence type="ECO:0000256" key="2">
    <source>
        <dbReference type="ARBA" id="ARBA00008860"/>
    </source>
</evidence>
<accession>A0A1X2G9Q2</accession>
<evidence type="ECO:0000256" key="4">
    <source>
        <dbReference type="ARBA" id="ARBA00023128"/>
    </source>
</evidence>
<organism evidence="8 9">
    <name type="scientific">Hesseltinella vesiculosa</name>
    <dbReference type="NCBI Taxonomy" id="101127"/>
    <lineage>
        <taxon>Eukaryota</taxon>
        <taxon>Fungi</taxon>
        <taxon>Fungi incertae sedis</taxon>
        <taxon>Mucoromycota</taxon>
        <taxon>Mucoromycotina</taxon>
        <taxon>Mucoromycetes</taxon>
        <taxon>Mucorales</taxon>
        <taxon>Cunninghamellaceae</taxon>
        <taxon>Hesseltinella</taxon>
    </lineage>
</organism>